<dbReference type="Pfam" id="PF04570">
    <property type="entry name" value="zf-FLZ"/>
    <property type="match status" value="1"/>
</dbReference>
<name>A0A6A3A5B5_HIBSY</name>
<sequence>MLRNRSRAVTSKQALMADHSSQASPVQNCTNPIPSFFDSSRFKAFTSKSLPETEAIKSPTSILDNKPFFPFCNPFALTRPKSPKVFSLGNPEPKGIGLAILDTFINDNRSEDNSSCEPNKRKVLFGTEPRVQIPPLAPTDFGIKTRNSYLSPTFGSPGSGIQTKDLPVTEMELSEDYTCVIFHGPNPRTTHIFDNCVVESYYTVPDNEPKPATGSFLTFCHTCKKSLEQKVDIYIYRGEKAFCSPECRYQEMLLDGGEN</sequence>
<evidence type="ECO:0000256" key="5">
    <source>
        <dbReference type="SAM" id="MobiDB-lite"/>
    </source>
</evidence>
<feature type="compositionally biased region" description="Polar residues" evidence="5">
    <location>
        <begin position="7"/>
        <end position="28"/>
    </location>
</feature>
<dbReference type="PANTHER" id="PTHR46443">
    <property type="entry name" value="FCS-LIKE ZINC FINGER 8"/>
    <property type="match status" value="1"/>
</dbReference>
<keyword evidence="3" id="KW-0862">Zinc</keyword>
<dbReference type="InterPro" id="IPR044593">
    <property type="entry name" value="FLZ8/MARD1"/>
</dbReference>
<reference evidence="7" key="1">
    <citation type="submission" date="2019-09" db="EMBL/GenBank/DDBJ databases">
        <title>Draft genome information of white flower Hibiscus syriacus.</title>
        <authorList>
            <person name="Kim Y.-M."/>
        </authorList>
    </citation>
    <scope>NUCLEOTIDE SEQUENCE [LARGE SCALE GENOMIC DNA]</scope>
    <source>
        <strain evidence="7">YM2019G1</strain>
    </source>
</reference>
<keyword evidence="8" id="KW-1185">Reference proteome</keyword>
<dbReference type="AlphaFoldDB" id="A0A6A3A5B5"/>
<gene>
    <name evidence="7" type="ORF">F3Y22_tig00110577pilonHSYRG00058</name>
</gene>
<evidence type="ECO:0000259" key="6">
    <source>
        <dbReference type="PROSITE" id="PS51795"/>
    </source>
</evidence>
<evidence type="ECO:0000256" key="3">
    <source>
        <dbReference type="ARBA" id="ARBA00022771"/>
    </source>
</evidence>
<evidence type="ECO:0000256" key="2">
    <source>
        <dbReference type="ARBA" id="ARBA00022723"/>
    </source>
</evidence>
<evidence type="ECO:0000313" key="8">
    <source>
        <dbReference type="Proteomes" id="UP000436088"/>
    </source>
</evidence>
<dbReference type="PROSITE" id="PS51795">
    <property type="entry name" value="ZF_FLZ"/>
    <property type="match status" value="1"/>
</dbReference>
<dbReference type="Proteomes" id="UP000436088">
    <property type="component" value="Unassembled WGS sequence"/>
</dbReference>
<evidence type="ECO:0000256" key="1">
    <source>
        <dbReference type="ARBA" id="ARBA00009374"/>
    </source>
</evidence>
<evidence type="ECO:0000256" key="4">
    <source>
        <dbReference type="PROSITE-ProRule" id="PRU01131"/>
    </source>
</evidence>
<dbReference type="GO" id="GO:0008270">
    <property type="term" value="F:zinc ion binding"/>
    <property type="evidence" value="ECO:0007669"/>
    <property type="project" value="UniProtKB-KW"/>
</dbReference>
<dbReference type="PANTHER" id="PTHR46443:SF3">
    <property type="entry name" value="PROTEIN MARD1"/>
    <property type="match status" value="1"/>
</dbReference>
<accession>A0A6A3A5B5</accession>
<feature type="region of interest" description="Disordered" evidence="5">
    <location>
        <begin position="1"/>
        <end position="28"/>
    </location>
</feature>
<dbReference type="EMBL" id="VEPZ02001037">
    <property type="protein sequence ID" value="KAE8699510.1"/>
    <property type="molecule type" value="Genomic_DNA"/>
</dbReference>
<protein>
    <recommendedName>
        <fullName evidence="6">FLZ-type domain-containing protein</fullName>
    </recommendedName>
</protein>
<dbReference type="InterPro" id="IPR007650">
    <property type="entry name" value="Zf-FLZ_dom"/>
</dbReference>
<evidence type="ECO:0000313" key="7">
    <source>
        <dbReference type="EMBL" id="KAE8699510.1"/>
    </source>
</evidence>
<feature type="zinc finger region" description="FLZ-type" evidence="4">
    <location>
        <begin position="215"/>
        <end position="259"/>
    </location>
</feature>
<dbReference type="OrthoDB" id="1902692at2759"/>
<keyword evidence="3" id="KW-0863">Zinc-finger</keyword>
<feature type="domain" description="FLZ-type" evidence="6">
    <location>
        <begin position="215"/>
        <end position="259"/>
    </location>
</feature>
<proteinExistence type="inferred from homology"/>
<organism evidence="7 8">
    <name type="scientific">Hibiscus syriacus</name>
    <name type="common">Rose of Sharon</name>
    <dbReference type="NCBI Taxonomy" id="106335"/>
    <lineage>
        <taxon>Eukaryota</taxon>
        <taxon>Viridiplantae</taxon>
        <taxon>Streptophyta</taxon>
        <taxon>Embryophyta</taxon>
        <taxon>Tracheophyta</taxon>
        <taxon>Spermatophyta</taxon>
        <taxon>Magnoliopsida</taxon>
        <taxon>eudicotyledons</taxon>
        <taxon>Gunneridae</taxon>
        <taxon>Pentapetalae</taxon>
        <taxon>rosids</taxon>
        <taxon>malvids</taxon>
        <taxon>Malvales</taxon>
        <taxon>Malvaceae</taxon>
        <taxon>Malvoideae</taxon>
        <taxon>Hibiscus</taxon>
    </lineage>
</organism>
<comment type="similarity">
    <text evidence="1">Belongs to the FLZ family.</text>
</comment>
<comment type="caution">
    <text evidence="7">The sequence shown here is derived from an EMBL/GenBank/DDBJ whole genome shotgun (WGS) entry which is preliminary data.</text>
</comment>
<keyword evidence="2" id="KW-0479">Metal-binding</keyword>